<dbReference type="GO" id="GO:0004622">
    <property type="term" value="F:phosphatidylcholine lysophospholipase activity"/>
    <property type="evidence" value="ECO:0007669"/>
    <property type="project" value="TreeGrafter"/>
</dbReference>
<organism evidence="2 3">
    <name type="scientific">Rhodopirellula bahusiensis</name>
    <dbReference type="NCBI Taxonomy" id="2014065"/>
    <lineage>
        <taxon>Bacteria</taxon>
        <taxon>Pseudomonadati</taxon>
        <taxon>Planctomycetota</taxon>
        <taxon>Planctomycetia</taxon>
        <taxon>Pirellulales</taxon>
        <taxon>Pirellulaceae</taxon>
        <taxon>Rhodopirellula</taxon>
    </lineage>
</organism>
<dbReference type="OrthoDB" id="228932at2"/>
<proteinExistence type="predicted"/>
<dbReference type="AlphaFoldDB" id="A0A2G1W4U8"/>
<keyword evidence="3" id="KW-1185">Reference proteome</keyword>
<dbReference type="GeneID" id="90610120"/>
<evidence type="ECO:0008006" key="4">
    <source>
        <dbReference type="Google" id="ProtNLM"/>
    </source>
</evidence>
<accession>A0A2G1W4U8</accession>
<keyword evidence="1" id="KW-0812">Transmembrane</keyword>
<dbReference type="Gene3D" id="3.40.50.1110">
    <property type="entry name" value="SGNH hydrolase"/>
    <property type="match status" value="1"/>
</dbReference>
<keyword evidence="1" id="KW-1133">Transmembrane helix</keyword>
<feature type="transmembrane region" description="Helical" evidence="1">
    <location>
        <begin position="28"/>
        <end position="49"/>
    </location>
</feature>
<keyword evidence="1" id="KW-0472">Membrane</keyword>
<dbReference type="Proteomes" id="UP000225740">
    <property type="component" value="Unassembled WGS sequence"/>
</dbReference>
<dbReference type="InterPro" id="IPR036514">
    <property type="entry name" value="SGNH_hydro_sf"/>
</dbReference>
<name>A0A2G1W4U8_9BACT</name>
<protein>
    <recommendedName>
        <fullName evidence="4">SGNH hydrolase-type esterase domain-containing protein</fullName>
    </recommendedName>
</protein>
<dbReference type="SUPFAM" id="SSF52266">
    <property type="entry name" value="SGNH hydrolase"/>
    <property type="match status" value="1"/>
</dbReference>
<dbReference type="EMBL" id="NIZW01000015">
    <property type="protein sequence ID" value="PHQ33679.1"/>
    <property type="molecule type" value="Genomic_DNA"/>
</dbReference>
<sequence length="517" mass="58789">MKYERFTDGGCAKEEVRAPGGRLRRRRWVMRLMAMLVACLPVVLLELGLRGMEDSADQAIDYDPYVGLNQLRPLFVLNKDSDRWEIPPERYNFFRPESFPAKKAPGTRRVFVLGGSTVQGRPYATETAFSTWLRLWLESADSDFEYEVINCGGASYASYRVAKILEEVLEHEPDAIVLYTGHNEFLEDRTYAHVREMGTVSRWATSIGSRLHTVRWVQSFFVASNKPTELAANVDTILDRPGGLESYQRDPIWQRGVEGHFATSLEKIAGRTRENDLPLIMCVPVSDLVNTPPFKIQTRSDWTEDEENRFRSAWSIASDSDRSPSRRIDALRECLEMDPAHAGANYVLGRLLYDRGDSEPARQYLIAARDHDVCPLRATSAIVQSTKAIAERYRVPLIDAPTLLDERDFRGALIADQIPDPSRFVDHVHPSIVGHQKIGAALAQQFEKLGWVELTEQSAVRYENAVKEHLSKLDQDYYVRGKQRLEGLRLWTMGRAGQLATEMADDPSNLQEDQQQP</sequence>
<gene>
    <name evidence="2" type="ORF">CEE69_19065</name>
</gene>
<dbReference type="RefSeq" id="WP_099262241.1">
    <property type="nucleotide sequence ID" value="NZ_NIZW01000015.1"/>
</dbReference>
<evidence type="ECO:0000313" key="3">
    <source>
        <dbReference type="Proteomes" id="UP000225740"/>
    </source>
</evidence>
<dbReference type="InterPro" id="IPR051532">
    <property type="entry name" value="Ester_Hydrolysis_Enzymes"/>
</dbReference>
<comment type="caution">
    <text evidence="2">The sequence shown here is derived from an EMBL/GenBank/DDBJ whole genome shotgun (WGS) entry which is preliminary data.</text>
</comment>
<evidence type="ECO:0000256" key="1">
    <source>
        <dbReference type="SAM" id="Phobius"/>
    </source>
</evidence>
<evidence type="ECO:0000313" key="2">
    <source>
        <dbReference type="EMBL" id="PHQ33679.1"/>
    </source>
</evidence>
<dbReference type="PANTHER" id="PTHR30383">
    <property type="entry name" value="THIOESTERASE 1/PROTEASE 1/LYSOPHOSPHOLIPASE L1"/>
    <property type="match status" value="1"/>
</dbReference>
<dbReference type="PANTHER" id="PTHR30383:SF5">
    <property type="entry name" value="SGNH HYDROLASE-TYPE ESTERASE DOMAIN-CONTAINING PROTEIN"/>
    <property type="match status" value="1"/>
</dbReference>
<reference evidence="2 3" key="1">
    <citation type="submission" date="2017-06" db="EMBL/GenBank/DDBJ databases">
        <title>Description of Rhodopirellula bahusiensis sp. nov.</title>
        <authorList>
            <person name="Kizina J."/>
            <person name="Harder J."/>
        </authorList>
    </citation>
    <scope>NUCLEOTIDE SEQUENCE [LARGE SCALE GENOMIC DNA]</scope>
    <source>
        <strain evidence="2 3">SWK21</strain>
    </source>
</reference>